<evidence type="ECO:0000313" key="3">
    <source>
        <dbReference type="Proteomes" id="UP000823941"/>
    </source>
</evidence>
<gene>
    <name evidence="2" type="ORF">JYU34_002532</name>
</gene>
<dbReference type="Proteomes" id="UP000823941">
    <property type="component" value="Chromosome 4"/>
</dbReference>
<sequence length="101" mass="11186">MKPVDRPALASTKSRVRGYFNLELGGRGRRGARLSGLEASPKSKHRLRNLVPRGPCAPPPPPPHEHCPTTRSNTPQMKATAARLEWNTILLLIMCALRYGH</sequence>
<accession>A0ABQ7R2H6</accession>
<comment type="caution">
    <text evidence="2">The sequence shown here is derived from an EMBL/GenBank/DDBJ whole genome shotgun (WGS) entry which is preliminary data.</text>
</comment>
<name>A0ABQ7R2H6_PLUXY</name>
<proteinExistence type="predicted"/>
<keyword evidence="3" id="KW-1185">Reference proteome</keyword>
<evidence type="ECO:0000313" key="2">
    <source>
        <dbReference type="EMBL" id="KAG7311490.1"/>
    </source>
</evidence>
<dbReference type="EMBL" id="JAHIBW010000004">
    <property type="protein sequence ID" value="KAG7311490.1"/>
    <property type="molecule type" value="Genomic_DNA"/>
</dbReference>
<protein>
    <submittedName>
        <fullName evidence="2">Uncharacterized protein</fullName>
    </submittedName>
</protein>
<organism evidence="2 3">
    <name type="scientific">Plutella xylostella</name>
    <name type="common">Diamondback moth</name>
    <name type="synonym">Plutella maculipennis</name>
    <dbReference type="NCBI Taxonomy" id="51655"/>
    <lineage>
        <taxon>Eukaryota</taxon>
        <taxon>Metazoa</taxon>
        <taxon>Ecdysozoa</taxon>
        <taxon>Arthropoda</taxon>
        <taxon>Hexapoda</taxon>
        <taxon>Insecta</taxon>
        <taxon>Pterygota</taxon>
        <taxon>Neoptera</taxon>
        <taxon>Endopterygota</taxon>
        <taxon>Lepidoptera</taxon>
        <taxon>Glossata</taxon>
        <taxon>Ditrysia</taxon>
        <taxon>Yponomeutoidea</taxon>
        <taxon>Plutellidae</taxon>
        <taxon>Plutella</taxon>
    </lineage>
</organism>
<reference evidence="2 3" key="1">
    <citation type="submission" date="2021-06" db="EMBL/GenBank/DDBJ databases">
        <title>A haploid diamondback moth (Plutella xylostella L.) genome assembly resolves 31 chromosomes and identifies a diamide resistance mutation.</title>
        <authorList>
            <person name="Ward C.M."/>
            <person name="Perry K.D."/>
            <person name="Baker G."/>
            <person name="Powis K."/>
            <person name="Heckel D.G."/>
            <person name="Baxter S.W."/>
        </authorList>
    </citation>
    <scope>NUCLEOTIDE SEQUENCE [LARGE SCALE GENOMIC DNA]</scope>
    <source>
        <strain evidence="2 3">LV</strain>
        <tissue evidence="2">Single pupa</tissue>
    </source>
</reference>
<evidence type="ECO:0000256" key="1">
    <source>
        <dbReference type="SAM" id="MobiDB-lite"/>
    </source>
</evidence>
<feature type="region of interest" description="Disordered" evidence="1">
    <location>
        <begin position="32"/>
        <end position="76"/>
    </location>
</feature>